<dbReference type="RefSeq" id="WP_310548963.1">
    <property type="nucleotide sequence ID" value="NZ_JAVKGR010000014.1"/>
</dbReference>
<dbReference type="Proteomes" id="UP001251870">
    <property type="component" value="Unassembled WGS sequence"/>
</dbReference>
<feature type="transmembrane region" description="Helical" evidence="2">
    <location>
        <begin position="147"/>
        <end position="169"/>
    </location>
</feature>
<evidence type="ECO:0000256" key="1">
    <source>
        <dbReference type="SAM" id="MobiDB-lite"/>
    </source>
</evidence>
<gene>
    <name evidence="4" type="ORF">RIL96_10415</name>
</gene>
<proteinExistence type="predicted"/>
<dbReference type="Pfam" id="PF07331">
    <property type="entry name" value="TctB"/>
    <property type="match status" value="1"/>
</dbReference>
<keyword evidence="2" id="KW-0812">Transmembrane</keyword>
<evidence type="ECO:0000313" key="4">
    <source>
        <dbReference type="EMBL" id="MDR8019976.1"/>
    </source>
</evidence>
<sequence length="175" mass="18447">MSKLETIEGDDTSTNRDHEESTDPANYVPPAAGAVTNLVCGVFITVGGIFVAVEAWRLGLGSLGAPRSGTWPAVLSVLLMALGLAIALRARHFHDAEKITSKAIGVAVGAVALLVSTQLMPLIGFEIPAFLLMVFWMSVLGGEKYRISIPVGLAAVLATYLIFVTGLSVPLPRLF</sequence>
<reference evidence="4 5" key="1">
    <citation type="submission" date="2023-09" db="EMBL/GenBank/DDBJ databases">
        <title>Description of three actinobacteria isolated from air of manufacturing shop in a pharmaceutical factory.</title>
        <authorList>
            <person name="Zhang D.-F."/>
        </authorList>
    </citation>
    <scope>NUCLEOTIDE SEQUENCE [LARGE SCALE GENOMIC DNA]</scope>
    <source>
        <strain evidence="4 5">LY-0111</strain>
    </source>
</reference>
<accession>A0ABU2DUD0</accession>
<feature type="transmembrane region" description="Helical" evidence="2">
    <location>
        <begin position="99"/>
        <end position="116"/>
    </location>
</feature>
<keyword evidence="2" id="KW-0472">Membrane</keyword>
<dbReference type="EMBL" id="JAVKGR010000014">
    <property type="protein sequence ID" value="MDR8019976.1"/>
    <property type="molecule type" value="Genomic_DNA"/>
</dbReference>
<keyword evidence="5" id="KW-1185">Reference proteome</keyword>
<comment type="caution">
    <text evidence="4">The sequence shown here is derived from an EMBL/GenBank/DDBJ whole genome shotgun (WGS) entry which is preliminary data.</text>
</comment>
<keyword evidence="2" id="KW-1133">Transmembrane helix</keyword>
<evidence type="ECO:0000313" key="5">
    <source>
        <dbReference type="Proteomes" id="UP001251870"/>
    </source>
</evidence>
<dbReference type="InterPro" id="IPR009936">
    <property type="entry name" value="DUF1468"/>
</dbReference>
<protein>
    <submittedName>
        <fullName evidence="4">Tripartite tricarboxylate transporter TctB family protein</fullName>
    </submittedName>
</protein>
<organism evidence="4 5">
    <name type="scientific">Nesterenkonia aerolata</name>
    <dbReference type="NCBI Taxonomy" id="3074079"/>
    <lineage>
        <taxon>Bacteria</taxon>
        <taxon>Bacillati</taxon>
        <taxon>Actinomycetota</taxon>
        <taxon>Actinomycetes</taxon>
        <taxon>Micrococcales</taxon>
        <taxon>Micrococcaceae</taxon>
        <taxon>Nesterenkonia</taxon>
    </lineage>
</organism>
<feature type="domain" description="DUF1468" evidence="3">
    <location>
        <begin position="39"/>
        <end position="172"/>
    </location>
</feature>
<feature type="region of interest" description="Disordered" evidence="1">
    <location>
        <begin position="1"/>
        <end position="26"/>
    </location>
</feature>
<feature type="transmembrane region" description="Helical" evidence="2">
    <location>
        <begin position="34"/>
        <end position="56"/>
    </location>
</feature>
<evidence type="ECO:0000259" key="3">
    <source>
        <dbReference type="Pfam" id="PF07331"/>
    </source>
</evidence>
<feature type="transmembrane region" description="Helical" evidence="2">
    <location>
        <begin position="68"/>
        <end position="87"/>
    </location>
</feature>
<evidence type="ECO:0000256" key="2">
    <source>
        <dbReference type="SAM" id="Phobius"/>
    </source>
</evidence>
<name>A0ABU2DUD0_9MICC</name>